<protein>
    <recommendedName>
        <fullName evidence="1">DnaJ homologue subfamily C member 28 conserved domain-containing protein</fullName>
    </recommendedName>
</protein>
<feature type="domain" description="DnaJ homologue subfamily C member 28 conserved" evidence="1">
    <location>
        <begin position="7"/>
        <end position="73"/>
    </location>
</feature>
<keyword evidence="3" id="KW-1185">Reference proteome</keyword>
<dbReference type="RefSeq" id="WP_307334627.1">
    <property type="nucleotide sequence ID" value="NZ_JAUSUQ010000001.1"/>
</dbReference>
<dbReference type="InterPro" id="IPR052573">
    <property type="entry name" value="DnaJ_C_subfamily_28"/>
</dbReference>
<organism evidence="2 3">
    <name type="scientific">Caldalkalibacillus uzonensis</name>
    <dbReference type="NCBI Taxonomy" id="353224"/>
    <lineage>
        <taxon>Bacteria</taxon>
        <taxon>Bacillati</taxon>
        <taxon>Bacillota</taxon>
        <taxon>Bacilli</taxon>
        <taxon>Bacillales</taxon>
        <taxon>Bacillaceae</taxon>
        <taxon>Caldalkalibacillus</taxon>
    </lineage>
</organism>
<accession>A0ABU0CM31</accession>
<gene>
    <name evidence="2" type="ORF">J2S00_000238</name>
</gene>
<sequence>MDILSQIAEEKIREAIKKGEFNNLSGQGKPLNLEDLSRVPEDLRAGYKLLKNAGVLPEELQLKKELVNLESLIECCYDDEQKAKLKKELNEKMLRFNLLMEKRNKTGSTALQAYQGKIDNRLK</sequence>
<name>A0ABU0CM31_9BACI</name>
<dbReference type="InterPro" id="IPR018961">
    <property type="entry name" value="DnaJ_homolog_subfam-C_membr-28"/>
</dbReference>
<dbReference type="EMBL" id="JAUSUQ010000001">
    <property type="protein sequence ID" value="MDQ0337468.1"/>
    <property type="molecule type" value="Genomic_DNA"/>
</dbReference>
<dbReference type="Proteomes" id="UP001232445">
    <property type="component" value="Unassembled WGS sequence"/>
</dbReference>
<dbReference type="PANTHER" id="PTHR39158:SF1">
    <property type="entry name" value="DNAJ HOMOLOG SUBFAMILY C MEMBER 28"/>
    <property type="match status" value="1"/>
</dbReference>
<evidence type="ECO:0000313" key="2">
    <source>
        <dbReference type="EMBL" id="MDQ0337468.1"/>
    </source>
</evidence>
<dbReference type="Pfam" id="PF09350">
    <property type="entry name" value="DJC28_CD"/>
    <property type="match status" value="1"/>
</dbReference>
<evidence type="ECO:0000259" key="1">
    <source>
        <dbReference type="Pfam" id="PF09350"/>
    </source>
</evidence>
<dbReference type="PANTHER" id="PTHR39158">
    <property type="entry name" value="OS08G0560600 PROTEIN"/>
    <property type="match status" value="1"/>
</dbReference>
<evidence type="ECO:0000313" key="3">
    <source>
        <dbReference type="Proteomes" id="UP001232445"/>
    </source>
</evidence>
<comment type="caution">
    <text evidence="2">The sequence shown here is derived from an EMBL/GenBank/DDBJ whole genome shotgun (WGS) entry which is preliminary data.</text>
</comment>
<reference evidence="2 3" key="1">
    <citation type="submission" date="2023-07" db="EMBL/GenBank/DDBJ databases">
        <title>Genomic Encyclopedia of Type Strains, Phase IV (KMG-IV): sequencing the most valuable type-strain genomes for metagenomic binning, comparative biology and taxonomic classification.</title>
        <authorList>
            <person name="Goeker M."/>
        </authorList>
    </citation>
    <scope>NUCLEOTIDE SEQUENCE [LARGE SCALE GENOMIC DNA]</scope>
    <source>
        <strain evidence="2 3">DSM 17740</strain>
    </source>
</reference>
<proteinExistence type="predicted"/>